<gene>
    <name evidence="1" type="ORF">L2E82_27023</name>
</gene>
<dbReference type="Proteomes" id="UP001055811">
    <property type="component" value="Linkage Group LG05"/>
</dbReference>
<name>A0ACB9CRU6_CICIN</name>
<protein>
    <submittedName>
        <fullName evidence="1">Uncharacterized protein</fullName>
    </submittedName>
</protein>
<reference evidence="2" key="1">
    <citation type="journal article" date="2022" name="Mol. Ecol. Resour.">
        <title>The genomes of chicory, endive, great burdock and yacon provide insights into Asteraceae palaeo-polyploidization history and plant inulin production.</title>
        <authorList>
            <person name="Fan W."/>
            <person name="Wang S."/>
            <person name="Wang H."/>
            <person name="Wang A."/>
            <person name="Jiang F."/>
            <person name="Liu H."/>
            <person name="Zhao H."/>
            <person name="Xu D."/>
            <person name="Zhang Y."/>
        </authorList>
    </citation>
    <scope>NUCLEOTIDE SEQUENCE [LARGE SCALE GENOMIC DNA]</scope>
    <source>
        <strain evidence="2">cv. Punajuju</strain>
    </source>
</reference>
<accession>A0ACB9CRU6</accession>
<proteinExistence type="predicted"/>
<keyword evidence="2" id="KW-1185">Reference proteome</keyword>
<evidence type="ECO:0000313" key="1">
    <source>
        <dbReference type="EMBL" id="KAI3737029.1"/>
    </source>
</evidence>
<sequence length="251" mass="28433">MSLLNFITGKPLPSTVEVEVNPYQYLPQDLPGDLWYFCARVKKESEFGFWVETGGPCEIFSNSAILGFRTTLNFYEGQGPQGRKTDWVMQEYRITEKCKNDVKDDRALCRVFLATGNRPEMDSTLTGDYLELNDLVDDPGSRSFSSVNSSCLTMTSDEYFDHVALLQQLEDDAVDEKMNDSSVNFNLSAPVNSKLVICPVTSVYLKSDTSEAKKEAMNESFSESILKEGKKEGGKRTKRHKIMKYFCFLAF</sequence>
<comment type="caution">
    <text evidence="1">The sequence shown here is derived from an EMBL/GenBank/DDBJ whole genome shotgun (WGS) entry which is preliminary data.</text>
</comment>
<evidence type="ECO:0000313" key="2">
    <source>
        <dbReference type="Proteomes" id="UP001055811"/>
    </source>
</evidence>
<dbReference type="EMBL" id="CM042013">
    <property type="protein sequence ID" value="KAI3737029.1"/>
    <property type="molecule type" value="Genomic_DNA"/>
</dbReference>
<reference evidence="1 2" key="2">
    <citation type="journal article" date="2022" name="Mol. Ecol. Resour.">
        <title>The genomes of chicory, endive, great burdock and yacon provide insights into Asteraceae paleo-polyploidization history and plant inulin production.</title>
        <authorList>
            <person name="Fan W."/>
            <person name="Wang S."/>
            <person name="Wang H."/>
            <person name="Wang A."/>
            <person name="Jiang F."/>
            <person name="Liu H."/>
            <person name="Zhao H."/>
            <person name="Xu D."/>
            <person name="Zhang Y."/>
        </authorList>
    </citation>
    <scope>NUCLEOTIDE SEQUENCE [LARGE SCALE GENOMIC DNA]</scope>
    <source>
        <strain evidence="2">cv. Punajuju</strain>
        <tissue evidence="1">Leaves</tissue>
    </source>
</reference>
<organism evidence="1 2">
    <name type="scientific">Cichorium intybus</name>
    <name type="common">Chicory</name>
    <dbReference type="NCBI Taxonomy" id="13427"/>
    <lineage>
        <taxon>Eukaryota</taxon>
        <taxon>Viridiplantae</taxon>
        <taxon>Streptophyta</taxon>
        <taxon>Embryophyta</taxon>
        <taxon>Tracheophyta</taxon>
        <taxon>Spermatophyta</taxon>
        <taxon>Magnoliopsida</taxon>
        <taxon>eudicotyledons</taxon>
        <taxon>Gunneridae</taxon>
        <taxon>Pentapetalae</taxon>
        <taxon>asterids</taxon>
        <taxon>campanulids</taxon>
        <taxon>Asterales</taxon>
        <taxon>Asteraceae</taxon>
        <taxon>Cichorioideae</taxon>
        <taxon>Cichorieae</taxon>
        <taxon>Cichoriinae</taxon>
        <taxon>Cichorium</taxon>
    </lineage>
</organism>